<reference evidence="3" key="1">
    <citation type="journal article" date="2019" name="Int. J. Syst. Evol. Microbiol.">
        <title>The Global Catalogue of Microorganisms (GCM) 10K type strain sequencing project: providing services to taxonomists for standard genome sequencing and annotation.</title>
        <authorList>
            <consortium name="The Broad Institute Genomics Platform"/>
            <consortium name="The Broad Institute Genome Sequencing Center for Infectious Disease"/>
            <person name="Wu L."/>
            <person name="Ma J."/>
        </authorList>
    </citation>
    <scope>NUCLEOTIDE SEQUENCE [LARGE SCALE GENOMIC DNA]</scope>
    <source>
        <strain evidence="3">JCM 18127</strain>
    </source>
</reference>
<comment type="caution">
    <text evidence="2">The sequence shown here is derived from an EMBL/GenBank/DDBJ whole genome shotgun (WGS) entry which is preliminary data.</text>
</comment>
<name>A0ABP8WAR2_9ACTN</name>
<dbReference type="PANTHER" id="PTHR40254:SF1">
    <property type="entry name" value="BLR0577 PROTEIN"/>
    <property type="match status" value="1"/>
</dbReference>
<protein>
    <submittedName>
        <fullName evidence="2">FAD/NAD(P)-binding protein</fullName>
    </submittedName>
</protein>
<keyword evidence="3" id="KW-1185">Reference proteome</keyword>
<dbReference type="InterPro" id="IPR036188">
    <property type="entry name" value="FAD/NAD-bd_sf"/>
</dbReference>
<gene>
    <name evidence="2" type="ORF">GCM10023226_23910</name>
</gene>
<dbReference type="Pfam" id="PF13454">
    <property type="entry name" value="NAD_binding_9"/>
    <property type="match status" value="1"/>
</dbReference>
<evidence type="ECO:0000259" key="1">
    <source>
        <dbReference type="Pfam" id="PF13454"/>
    </source>
</evidence>
<dbReference type="SUPFAM" id="SSF51905">
    <property type="entry name" value="FAD/NAD(P)-binding domain"/>
    <property type="match status" value="2"/>
</dbReference>
<feature type="domain" description="FAD-dependent urate hydroxylase HpyO/Asp monooxygenase CreE-like FAD/NAD(P)-binding" evidence="1">
    <location>
        <begin position="19"/>
        <end position="165"/>
    </location>
</feature>
<dbReference type="EMBL" id="BAABIM010000002">
    <property type="protein sequence ID" value="GAA4685545.1"/>
    <property type="molecule type" value="Genomic_DNA"/>
</dbReference>
<dbReference type="InterPro" id="IPR038732">
    <property type="entry name" value="HpyO/CreE_NAD-binding"/>
</dbReference>
<evidence type="ECO:0000313" key="2">
    <source>
        <dbReference type="EMBL" id="GAA4685545.1"/>
    </source>
</evidence>
<dbReference type="PANTHER" id="PTHR40254">
    <property type="entry name" value="BLR0577 PROTEIN"/>
    <property type="match status" value="1"/>
</dbReference>
<dbReference type="Gene3D" id="3.50.50.60">
    <property type="entry name" value="FAD/NAD(P)-binding domain"/>
    <property type="match status" value="1"/>
</dbReference>
<accession>A0ABP8WAR2</accession>
<sequence>MSDSAPGPVTSPATYRVSVVGGGASGVLTAINLLAADREHRLRVTVHEATGILGRGIAYGTSDPRHLLNVRARHMSAFPDVPSDLLDWASRTGRDVHPQGFLPRRDYAAYLQDTLATVADHRLTVRAGRVEDLQEVAGGGYAVHAPGGPQESCEADAVVLAHGNQRPRPLTVDGDELPAAPWHVADPWDLSRLHHLRPDATVVVVGSGLTAVDAVITLLTDHPRRRVVMVSRTGLLPRTHVAQLSTAWVSPVPTGRLTADGLAALVREQVAAAAAQGVDWRAVVDGLRAPTQDLWSRLDLAERTRFLATYAREWDVHRHRMAPEVAQALAGFEAEGRLLRVTGRLSAVADRGERCTVRVRTDHGTGPTTAEGEPVLADAVLNCTGPLTDVTRSDDPLLLALRERGLAAPDPLFLGLACTTDGRLTDPEGRARPELLVVGPGRKGVLWESTAIPEIRAQAAEVAHALVARAGRTVGVGRCRPYAPGATGAGAARR</sequence>
<dbReference type="InterPro" id="IPR052189">
    <property type="entry name" value="L-asp_N-monooxygenase_NS-form"/>
</dbReference>
<proteinExistence type="predicted"/>
<evidence type="ECO:0000313" key="3">
    <source>
        <dbReference type="Proteomes" id="UP001500621"/>
    </source>
</evidence>
<dbReference type="Proteomes" id="UP001500621">
    <property type="component" value="Unassembled WGS sequence"/>
</dbReference>
<organism evidence="2 3">
    <name type="scientific">Nocardioides nanhaiensis</name>
    <dbReference type="NCBI Taxonomy" id="1476871"/>
    <lineage>
        <taxon>Bacteria</taxon>
        <taxon>Bacillati</taxon>
        <taxon>Actinomycetota</taxon>
        <taxon>Actinomycetes</taxon>
        <taxon>Propionibacteriales</taxon>
        <taxon>Nocardioidaceae</taxon>
        <taxon>Nocardioides</taxon>
    </lineage>
</organism>
<dbReference type="RefSeq" id="WP_345266043.1">
    <property type="nucleotide sequence ID" value="NZ_BAABIM010000002.1"/>
</dbReference>